<feature type="region of interest" description="Disordered" evidence="3">
    <location>
        <begin position="344"/>
        <end position="400"/>
    </location>
</feature>
<reference evidence="5" key="2">
    <citation type="journal article" date="2023" name="IMA Fungus">
        <title>Comparative genomic study of the Penicillium genus elucidates a diverse pangenome and 15 lateral gene transfer events.</title>
        <authorList>
            <person name="Petersen C."/>
            <person name="Sorensen T."/>
            <person name="Nielsen M.R."/>
            <person name="Sondergaard T.E."/>
            <person name="Sorensen J.L."/>
            <person name="Fitzpatrick D.A."/>
            <person name="Frisvad J.C."/>
            <person name="Nielsen K.L."/>
        </authorList>
    </citation>
    <scope>NUCLEOTIDE SEQUENCE</scope>
    <source>
        <strain evidence="5">IBT 30728</strain>
    </source>
</reference>
<dbReference type="RefSeq" id="XP_056789235.1">
    <property type="nucleotide sequence ID" value="XM_056935363.1"/>
</dbReference>
<dbReference type="InterPro" id="IPR050374">
    <property type="entry name" value="RRT5_SRSF_SR"/>
</dbReference>
<keyword evidence="6" id="KW-1185">Reference proteome</keyword>
<dbReference type="PANTHER" id="PTHR23003">
    <property type="entry name" value="RNA RECOGNITION MOTIF RRM DOMAIN CONTAINING PROTEIN"/>
    <property type="match status" value="1"/>
</dbReference>
<dbReference type="SUPFAM" id="SSF54928">
    <property type="entry name" value="RNA-binding domain, RBD"/>
    <property type="match status" value="2"/>
</dbReference>
<proteinExistence type="predicted"/>
<dbReference type="GO" id="GO:0003729">
    <property type="term" value="F:mRNA binding"/>
    <property type="evidence" value="ECO:0007669"/>
    <property type="project" value="TreeGrafter"/>
</dbReference>
<evidence type="ECO:0000256" key="3">
    <source>
        <dbReference type="SAM" id="MobiDB-lite"/>
    </source>
</evidence>
<protein>
    <recommendedName>
        <fullName evidence="4">RRM domain-containing protein</fullName>
    </recommendedName>
</protein>
<gene>
    <name evidence="5" type="ORF">N7539_005761</name>
</gene>
<dbReference type="GO" id="GO:0005737">
    <property type="term" value="C:cytoplasm"/>
    <property type="evidence" value="ECO:0007669"/>
    <property type="project" value="TreeGrafter"/>
</dbReference>
<dbReference type="InterPro" id="IPR035979">
    <property type="entry name" value="RBD_domain_sf"/>
</dbReference>
<evidence type="ECO:0000256" key="1">
    <source>
        <dbReference type="ARBA" id="ARBA00022884"/>
    </source>
</evidence>
<dbReference type="PANTHER" id="PTHR23003:SF60">
    <property type="entry name" value="RNA BINDING PROTEIN (AFU_ORTHOLOGUE AFUA_1G02950)"/>
    <property type="match status" value="1"/>
</dbReference>
<dbReference type="GO" id="GO:1990904">
    <property type="term" value="C:ribonucleoprotein complex"/>
    <property type="evidence" value="ECO:0007669"/>
    <property type="project" value="TreeGrafter"/>
</dbReference>
<feature type="compositionally biased region" description="Basic and acidic residues" evidence="3">
    <location>
        <begin position="379"/>
        <end position="389"/>
    </location>
</feature>
<name>A0A9W9X5E2_9EURO</name>
<dbReference type="Proteomes" id="UP001148312">
    <property type="component" value="Unassembled WGS sequence"/>
</dbReference>
<dbReference type="GeneID" id="81625612"/>
<dbReference type="AlphaFoldDB" id="A0A9W9X5E2"/>
<dbReference type="InterPro" id="IPR012677">
    <property type="entry name" value="Nucleotide-bd_a/b_plait_sf"/>
</dbReference>
<feature type="compositionally biased region" description="Basic and acidic residues" evidence="3">
    <location>
        <begin position="217"/>
        <end position="230"/>
    </location>
</feature>
<evidence type="ECO:0000259" key="4">
    <source>
        <dbReference type="PROSITE" id="PS50102"/>
    </source>
</evidence>
<feature type="compositionally biased region" description="Low complexity" evidence="3">
    <location>
        <begin position="244"/>
        <end position="256"/>
    </location>
</feature>
<evidence type="ECO:0000313" key="5">
    <source>
        <dbReference type="EMBL" id="KAJ5483965.1"/>
    </source>
</evidence>
<accession>A0A9W9X5E2</accession>
<keyword evidence="1 2" id="KW-0694">RNA-binding</keyword>
<dbReference type="Gene3D" id="3.30.70.330">
    <property type="match status" value="2"/>
</dbReference>
<sequence length="422" mass="46418">MPSFGREKGQSSRTRKSDDEYVLFLQGVPAHCRWQELKDLVRQTALHIRQAVVYDDNHGVPTGLGQIIIKNEEEAWRTYHRLSTNGWEGRSLIVTLARTSAPTKPVAGPTRSPSAMMNGYLPGQSTPPPLLSQASMMVPSSPISPSSDHTGAHTWPYPDFMPMSGSGQMCHAHGSCLPIMSDLHQCLPTSPMIPCSMFDLQAWHMLPPMYPLSPVQSHHDNVRRDRDGHYTHGAHGPNQQWVTPPSSSSSPVPQGPNRETEIQITNIDPKTTQADVTHLLQDAGLGAEHGRILLTSRTRDDSPTSTHTYTASIIFNSADEAKNAAHVLNEHPFKDSQVHVQITTPRPCPGPSQHQHQSPKSGNWAIHPDAADIDQSESSVHEKSPDLTCDKVNPTTAREPSQIDFSRPLVIDGSGMRKKCTC</sequence>
<dbReference type="PROSITE" id="PS50102">
    <property type="entry name" value="RRM"/>
    <property type="match status" value="1"/>
</dbReference>
<organism evidence="5 6">
    <name type="scientific">Penicillium diatomitis</name>
    <dbReference type="NCBI Taxonomy" id="2819901"/>
    <lineage>
        <taxon>Eukaryota</taxon>
        <taxon>Fungi</taxon>
        <taxon>Dikarya</taxon>
        <taxon>Ascomycota</taxon>
        <taxon>Pezizomycotina</taxon>
        <taxon>Eurotiomycetes</taxon>
        <taxon>Eurotiomycetidae</taxon>
        <taxon>Eurotiales</taxon>
        <taxon>Aspergillaceae</taxon>
        <taxon>Penicillium</taxon>
    </lineage>
</organism>
<feature type="region of interest" description="Disordered" evidence="3">
    <location>
        <begin position="216"/>
        <end position="258"/>
    </location>
</feature>
<comment type="caution">
    <text evidence="5">The sequence shown here is derived from an EMBL/GenBank/DDBJ whole genome shotgun (WGS) entry which is preliminary data.</text>
</comment>
<evidence type="ECO:0000313" key="6">
    <source>
        <dbReference type="Proteomes" id="UP001148312"/>
    </source>
</evidence>
<evidence type="ECO:0000256" key="2">
    <source>
        <dbReference type="PROSITE-ProRule" id="PRU00176"/>
    </source>
</evidence>
<dbReference type="InterPro" id="IPR000504">
    <property type="entry name" value="RRM_dom"/>
</dbReference>
<reference evidence="5" key="1">
    <citation type="submission" date="2022-12" db="EMBL/GenBank/DDBJ databases">
        <authorList>
            <person name="Petersen C."/>
        </authorList>
    </citation>
    <scope>NUCLEOTIDE SEQUENCE</scope>
    <source>
        <strain evidence="5">IBT 30728</strain>
    </source>
</reference>
<dbReference type="GO" id="GO:0005634">
    <property type="term" value="C:nucleus"/>
    <property type="evidence" value="ECO:0007669"/>
    <property type="project" value="TreeGrafter"/>
</dbReference>
<dbReference type="EMBL" id="JAPWDQ010000006">
    <property type="protein sequence ID" value="KAJ5483965.1"/>
    <property type="molecule type" value="Genomic_DNA"/>
</dbReference>
<feature type="domain" description="RRM" evidence="4">
    <location>
        <begin position="260"/>
        <end position="345"/>
    </location>
</feature>
<feature type="compositionally biased region" description="Polar residues" evidence="3">
    <location>
        <begin position="352"/>
        <end position="361"/>
    </location>
</feature>